<dbReference type="InterPro" id="IPR036869">
    <property type="entry name" value="J_dom_sf"/>
</dbReference>
<proteinExistence type="inferred from homology"/>
<dbReference type="PANTHER" id="PTHR14021">
    <property type="entry name" value="IRON-SULFUR CLUSTER CO-CHAPERONE PROTEIN HSCB"/>
    <property type="match status" value="1"/>
</dbReference>
<evidence type="ECO:0000256" key="3">
    <source>
        <dbReference type="SAM" id="MobiDB-lite"/>
    </source>
</evidence>
<dbReference type="InterPro" id="IPR001623">
    <property type="entry name" value="DnaJ_domain"/>
</dbReference>
<sequence>MPSPVPTRAALRALADLCHPERSIARHYSCAKLGRPYGHGNTKQLNLPTAVQARWKTTVIDSPEPQAFANDPTRYDAQNRAGPEPGKQGTEDPQSNASGPVLPDITNYYTLFPKTIPYGPPRATSSLPDSSTITEGDHPPPSFHINSRELRKEFLQLQSLHHPDKFPAGSVAHQRAYALSTLLNNAYKTLSDPLLRAQYLLQMLYDIDVNNEDNSAHQTDPDTLMAVMEAQEELENATSDGGEESVERLKADNRGRIRETEKELAAAFEAGDADQAKNESVKLKYWRSLESGLQDWEPGKEVRLTH</sequence>
<dbReference type="NCBIfam" id="TIGR00714">
    <property type="entry name" value="hscB"/>
    <property type="match status" value="1"/>
</dbReference>
<feature type="domain" description="Co-chaperone HscB C-terminal oligomerisation" evidence="4">
    <location>
        <begin position="220"/>
        <end position="293"/>
    </location>
</feature>
<evidence type="ECO:0000313" key="5">
    <source>
        <dbReference type="EMBL" id="KAK5950121.1"/>
    </source>
</evidence>
<dbReference type="GO" id="GO:0044571">
    <property type="term" value="P:[2Fe-2S] cluster assembly"/>
    <property type="evidence" value="ECO:0007669"/>
    <property type="project" value="InterPro"/>
</dbReference>
<name>A0AAN8I595_9EURO</name>
<dbReference type="SUPFAM" id="SSF47144">
    <property type="entry name" value="HSC20 (HSCB), C-terminal oligomerisation domain"/>
    <property type="match status" value="1"/>
</dbReference>
<evidence type="ECO:0000313" key="6">
    <source>
        <dbReference type="Proteomes" id="UP001316803"/>
    </source>
</evidence>
<dbReference type="CDD" id="cd06257">
    <property type="entry name" value="DnaJ"/>
    <property type="match status" value="1"/>
</dbReference>
<dbReference type="InterPro" id="IPR009073">
    <property type="entry name" value="HscB_oligo_C"/>
</dbReference>
<dbReference type="Pfam" id="PF07743">
    <property type="entry name" value="HSCB_C"/>
    <property type="match status" value="1"/>
</dbReference>
<dbReference type="GO" id="GO:0001671">
    <property type="term" value="F:ATPase activator activity"/>
    <property type="evidence" value="ECO:0007669"/>
    <property type="project" value="InterPro"/>
</dbReference>
<feature type="compositionally biased region" description="Polar residues" evidence="3">
    <location>
        <begin position="123"/>
        <end position="134"/>
    </location>
</feature>
<feature type="region of interest" description="Disordered" evidence="3">
    <location>
        <begin position="60"/>
        <end position="101"/>
    </location>
</feature>
<evidence type="ECO:0000259" key="4">
    <source>
        <dbReference type="Pfam" id="PF07743"/>
    </source>
</evidence>
<accession>A0AAN8I595</accession>
<reference evidence="5 6" key="1">
    <citation type="submission" date="2022-12" db="EMBL/GenBank/DDBJ databases">
        <title>Genomic features and morphological characterization of a novel Knufia sp. strain isolated from spacecraft assembly facility.</title>
        <authorList>
            <person name="Teixeira M."/>
            <person name="Chander A.M."/>
            <person name="Stajich J.E."/>
            <person name="Venkateswaran K."/>
        </authorList>
    </citation>
    <scope>NUCLEOTIDE SEQUENCE [LARGE SCALE GENOMIC DNA]</scope>
    <source>
        <strain evidence="5 6">FJI-L2-BK-P2</strain>
    </source>
</reference>
<dbReference type="InterPro" id="IPR004640">
    <property type="entry name" value="HscB"/>
</dbReference>
<keyword evidence="6" id="KW-1185">Reference proteome</keyword>
<dbReference type="Gene3D" id="1.10.287.110">
    <property type="entry name" value="DnaJ domain"/>
    <property type="match status" value="1"/>
</dbReference>
<evidence type="ECO:0000256" key="1">
    <source>
        <dbReference type="ARBA" id="ARBA00010476"/>
    </source>
</evidence>
<evidence type="ECO:0000256" key="2">
    <source>
        <dbReference type="ARBA" id="ARBA00023186"/>
    </source>
</evidence>
<feature type="region of interest" description="Disordered" evidence="3">
    <location>
        <begin position="120"/>
        <end position="141"/>
    </location>
</feature>
<dbReference type="SUPFAM" id="SSF46565">
    <property type="entry name" value="Chaperone J-domain"/>
    <property type="match status" value="1"/>
</dbReference>
<comment type="caution">
    <text evidence="5">The sequence shown here is derived from an EMBL/GenBank/DDBJ whole genome shotgun (WGS) entry which is preliminary data.</text>
</comment>
<dbReference type="Proteomes" id="UP001316803">
    <property type="component" value="Unassembled WGS sequence"/>
</dbReference>
<organism evidence="5 6">
    <name type="scientific">Knufia fluminis</name>
    <dbReference type="NCBI Taxonomy" id="191047"/>
    <lineage>
        <taxon>Eukaryota</taxon>
        <taxon>Fungi</taxon>
        <taxon>Dikarya</taxon>
        <taxon>Ascomycota</taxon>
        <taxon>Pezizomycotina</taxon>
        <taxon>Eurotiomycetes</taxon>
        <taxon>Chaetothyriomycetidae</taxon>
        <taxon>Chaetothyriales</taxon>
        <taxon>Trichomeriaceae</taxon>
        <taxon>Knufia</taxon>
    </lineage>
</organism>
<dbReference type="GO" id="GO:0051087">
    <property type="term" value="F:protein-folding chaperone binding"/>
    <property type="evidence" value="ECO:0007669"/>
    <property type="project" value="InterPro"/>
</dbReference>
<keyword evidence="2" id="KW-0143">Chaperone</keyword>
<dbReference type="GO" id="GO:0051259">
    <property type="term" value="P:protein complex oligomerization"/>
    <property type="evidence" value="ECO:0007669"/>
    <property type="project" value="InterPro"/>
</dbReference>
<gene>
    <name evidence="5" type="ORF">OHC33_008836</name>
</gene>
<protein>
    <recommendedName>
        <fullName evidence="4">Co-chaperone HscB C-terminal oligomerisation domain-containing protein</fullName>
    </recommendedName>
</protein>
<comment type="similarity">
    <text evidence="1">Belongs to the HscB family.</text>
</comment>
<dbReference type="PANTHER" id="PTHR14021:SF15">
    <property type="entry name" value="IRON-SULFUR CLUSTER CO-CHAPERONE PROTEIN HSCB"/>
    <property type="match status" value="1"/>
</dbReference>
<dbReference type="Gene3D" id="1.20.1280.20">
    <property type="entry name" value="HscB, C-terminal domain"/>
    <property type="match status" value="1"/>
</dbReference>
<dbReference type="AlphaFoldDB" id="A0AAN8I595"/>
<dbReference type="GO" id="GO:0005739">
    <property type="term" value="C:mitochondrion"/>
    <property type="evidence" value="ECO:0007669"/>
    <property type="project" value="TreeGrafter"/>
</dbReference>
<dbReference type="EMBL" id="JAKLMC020000029">
    <property type="protein sequence ID" value="KAK5950121.1"/>
    <property type="molecule type" value="Genomic_DNA"/>
</dbReference>
<dbReference type="InterPro" id="IPR036386">
    <property type="entry name" value="HscB_C_sf"/>
</dbReference>